<evidence type="ECO:0000256" key="1">
    <source>
        <dbReference type="ARBA" id="ARBA00006336"/>
    </source>
</evidence>
<dbReference type="InterPro" id="IPR052347">
    <property type="entry name" value="Isochorismatase_Nicotinamidase"/>
</dbReference>
<organism evidence="9 10">
    <name type="scientific">Kwoniella bestiolae CBS 10118</name>
    <dbReference type="NCBI Taxonomy" id="1296100"/>
    <lineage>
        <taxon>Eukaryota</taxon>
        <taxon>Fungi</taxon>
        <taxon>Dikarya</taxon>
        <taxon>Basidiomycota</taxon>
        <taxon>Agaricomycotina</taxon>
        <taxon>Tremellomycetes</taxon>
        <taxon>Tremellales</taxon>
        <taxon>Cryptococcaceae</taxon>
        <taxon>Kwoniella</taxon>
    </lineage>
</organism>
<dbReference type="PANTHER" id="PTHR11080">
    <property type="entry name" value="PYRAZINAMIDASE/NICOTINAMIDASE"/>
    <property type="match status" value="1"/>
</dbReference>
<evidence type="ECO:0000313" key="9">
    <source>
        <dbReference type="EMBL" id="WVW80999.1"/>
    </source>
</evidence>
<evidence type="ECO:0000256" key="2">
    <source>
        <dbReference type="ARBA" id="ARBA00022642"/>
    </source>
</evidence>
<dbReference type="RefSeq" id="XP_065725668.1">
    <property type="nucleotide sequence ID" value="XM_065869596.1"/>
</dbReference>
<dbReference type="Pfam" id="PF00857">
    <property type="entry name" value="Isochorismatase"/>
    <property type="match status" value="2"/>
</dbReference>
<evidence type="ECO:0000256" key="3">
    <source>
        <dbReference type="ARBA" id="ARBA00022723"/>
    </source>
</evidence>
<keyword evidence="3" id="KW-0479">Metal-binding</keyword>
<dbReference type="AlphaFoldDB" id="A0AAJ8M7Y7"/>
<evidence type="ECO:0000256" key="7">
    <source>
        <dbReference type="ARBA" id="ARBA00043224"/>
    </source>
</evidence>
<protein>
    <recommendedName>
        <fullName evidence="6">nicotinamidase</fullName>
        <ecNumber evidence="6">3.5.1.19</ecNumber>
    </recommendedName>
    <alternativeName>
        <fullName evidence="7">Nicotinamide deamidase</fullName>
    </alternativeName>
</protein>
<comment type="pathway">
    <text evidence="5">Cofactor biosynthesis; nicotinate biosynthesis; nicotinate from nicotinamide: step 1/1.</text>
</comment>
<keyword evidence="2" id="KW-0662">Pyridine nucleotide biosynthesis</keyword>
<accession>A0AAJ8M7Y7</accession>
<evidence type="ECO:0000256" key="4">
    <source>
        <dbReference type="ARBA" id="ARBA00022801"/>
    </source>
</evidence>
<dbReference type="EMBL" id="CP144541">
    <property type="protein sequence ID" value="WVW80999.1"/>
    <property type="molecule type" value="Genomic_DNA"/>
</dbReference>
<keyword evidence="10" id="KW-1185">Reference proteome</keyword>
<feature type="domain" description="Isochorismatase-like" evidence="8">
    <location>
        <begin position="167"/>
        <end position="239"/>
    </location>
</feature>
<feature type="domain" description="Isochorismatase-like" evidence="8">
    <location>
        <begin position="4"/>
        <end position="113"/>
    </location>
</feature>
<name>A0AAJ8M7Y7_9TREE</name>
<proteinExistence type="inferred from homology"/>
<dbReference type="GO" id="GO:0019363">
    <property type="term" value="P:pyridine nucleotide biosynthetic process"/>
    <property type="evidence" value="ECO:0007669"/>
    <property type="project" value="UniProtKB-KW"/>
</dbReference>
<dbReference type="KEGG" id="kbi:30206085"/>
<dbReference type="GO" id="GO:0046872">
    <property type="term" value="F:metal ion binding"/>
    <property type="evidence" value="ECO:0007669"/>
    <property type="project" value="UniProtKB-KW"/>
</dbReference>
<dbReference type="SUPFAM" id="SSF52499">
    <property type="entry name" value="Isochorismatase-like hydrolases"/>
    <property type="match status" value="1"/>
</dbReference>
<reference evidence="9" key="2">
    <citation type="submission" date="2024-02" db="EMBL/GenBank/DDBJ databases">
        <title>Comparative genomics of Cryptococcus and Kwoniella reveals pathogenesis evolution and contrasting modes of karyotype evolution via chromosome fusion or intercentromeric recombination.</title>
        <authorList>
            <person name="Coelho M.A."/>
            <person name="David-Palma M."/>
            <person name="Shea T."/>
            <person name="Bowers K."/>
            <person name="McGinley-Smith S."/>
            <person name="Mohammad A.W."/>
            <person name="Gnirke A."/>
            <person name="Yurkov A.M."/>
            <person name="Nowrousian M."/>
            <person name="Sun S."/>
            <person name="Cuomo C.A."/>
            <person name="Heitman J."/>
        </authorList>
    </citation>
    <scope>NUCLEOTIDE SEQUENCE</scope>
    <source>
        <strain evidence="9">CBS 10118</strain>
    </source>
</reference>
<dbReference type="InterPro" id="IPR000868">
    <property type="entry name" value="Isochorismatase-like_dom"/>
</dbReference>
<dbReference type="Gene3D" id="3.40.50.850">
    <property type="entry name" value="Isochorismatase-like"/>
    <property type="match status" value="1"/>
</dbReference>
<evidence type="ECO:0000313" key="10">
    <source>
        <dbReference type="Proteomes" id="UP000092730"/>
    </source>
</evidence>
<dbReference type="Proteomes" id="UP000092730">
    <property type="component" value="Chromosome 1"/>
</dbReference>
<sequence length="252" mass="28013">MDKTALLIIDVQYDFLPLSGSLAVPDGQAILPVINDLLDKNKWDWPVIVASQDYHPKGHISFASTHPPHKPFDPLLVRDARGTTYQQTLWPDHCIQGTKGTEIEESVKQRLQEWGAKVRLARKGTHMKLEAYSAFEGYITEFQRPAEPTAEWSEAHPGDQKLPAAGPLSTYLRNHGVEKVVIVGLATDFCVLQTALSALSASFRTLVLGPAIRGISPEDTQKALEKVKHLGGEVIDQAEENWKPGMERWCKS</sequence>
<dbReference type="PANTHER" id="PTHR11080:SF2">
    <property type="entry name" value="LD05707P"/>
    <property type="match status" value="1"/>
</dbReference>
<dbReference type="GO" id="GO:0008936">
    <property type="term" value="F:nicotinamidase activity"/>
    <property type="evidence" value="ECO:0007669"/>
    <property type="project" value="UniProtKB-EC"/>
</dbReference>
<dbReference type="GeneID" id="30206085"/>
<comment type="similarity">
    <text evidence="1">Belongs to the isochorismatase family.</text>
</comment>
<dbReference type="EC" id="3.5.1.19" evidence="6"/>
<dbReference type="InterPro" id="IPR036380">
    <property type="entry name" value="Isochorismatase-like_sf"/>
</dbReference>
<keyword evidence="4" id="KW-0378">Hydrolase</keyword>
<gene>
    <name evidence="9" type="ORF">I302_102990</name>
</gene>
<evidence type="ECO:0000256" key="5">
    <source>
        <dbReference type="ARBA" id="ARBA00037900"/>
    </source>
</evidence>
<reference evidence="9" key="1">
    <citation type="submission" date="2013-07" db="EMBL/GenBank/DDBJ databases">
        <authorList>
            <consortium name="The Broad Institute Genome Sequencing Platform"/>
            <person name="Cuomo C."/>
            <person name="Litvintseva A."/>
            <person name="Chen Y."/>
            <person name="Heitman J."/>
            <person name="Sun S."/>
            <person name="Springer D."/>
            <person name="Dromer F."/>
            <person name="Young S.K."/>
            <person name="Zeng Q."/>
            <person name="Gargeya S."/>
            <person name="Fitzgerald M."/>
            <person name="Abouelleil A."/>
            <person name="Alvarado L."/>
            <person name="Berlin A.M."/>
            <person name="Chapman S.B."/>
            <person name="Dewar J."/>
            <person name="Goldberg J."/>
            <person name="Griggs A."/>
            <person name="Gujja S."/>
            <person name="Hansen M."/>
            <person name="Howarth C."/>
            <person name="Imamovic A."/>
            <person name="Larimer J."/>
            <person name="McCowan C."/>
            <person name="Murphy C."/>
            <person name="Pearson M."/>
            <person name="Priest M."/>
            <person name="Roberts A."/>
            <person name="Saif S."/>
            <person name="Shea T."/>
            <person name="Sykes S."/>
            <person name="Wortman J."/>
            <person name="Nusbaum C."/>
            <person name="Birren B."/>
        </authorList>
    </citation>
    <scope>NUCLEOTIDE SEQUENCE</scope>
    <source>
        <strain evidence="9">CBS 10118</strain>
    </source>
</reference>
<evidence type="ECO:0000259" key="8">
    <source>
        <dbReference type="Pfam" id="PF00857"/>
    </source>
</evidence>
<evidence type="ECO:0000256" key="6">
    <source>
        <dbReference type="ARBA" id="ARBA00039017"/>
    </source>
</evidence>